<evidence type="ECO:0000259" key="7">
    <source>
        <dbReference type="Pfam" id="PF13579"/>
    </source>
</evidence>
<dbReference type="PANTHER" id="PTHR45947">
    <property type="entry name" value="SULFOQUINOVOSYL TRANSFERASE SQD2"/>
    <property type="match status" value="1"/>
</dbReference>
<evidence type="ECO:0000256" key="4">
    <source>
        <dbReference type="SAM" id="MobiDB-lite"/>
    </source>
</evidence>
<protein>
    <submittedName>
        <fullName evidence="8">Glycosyltransferase involved in cell wall biosynthesis</fullName>
    </submittedName>
</protein>
<sequence length="1511" mass="167212">MHADEKRSPERLRRQRVSQLLADPDALVTRFEGMAERNRADRTVIKKLESELAEARKEAERAMSTAEKSEKERDKIWSDLGTARSALDAYRRETKDLKRQLANLRNSKAIRLTRMVRSTLGRGGANADGRGPSAPDAKPETVQDSTVPVPAPTALETHEIHKAADSTGFVPATEEPPAPTLEDLLEDLQADPTPAKLVAVVTRQWFGEGMIDAPCELLDRYSAQSAKMTKTKRTLAQVIRGTWKVTRNGVAIPMRAKGSAFVPEPDRVMYCVHSTPHYNSNGYSTRTRGVAAGMKEVGTDVVVVAREGYPWDSNKTDIPAPKEAKRTVVQIDEVDYVHLPGSRLADAPLDEYFATAADAFVREARLQRPSVIQSASNHLTAIPALIAARRLGVPFVYEVRGFWELTQASRDPSWAASDRFKAAVQLETLVAQNADRVLAITQEVADELVERGVERSKIALAPNSVDPETFLPIPADAQYAKKHGIRTDVPVVGFAGSMVDYEGLDTLIEASARLVERGVEHQVVIAGSGGAEADLKARVAELELEHVRFLGRLPMIEIPQLLSTFSIMPCPRHSSVVTEMVSPLKPLEAFSAGKAVLMSDVSPHRTLAGKNQERALLFPAGDVEACAEQLGKLVGDEDLRARLGRVARHWTFHERNWRTLGRAMSSAHHSARWHHDAHLPADSRHLGDLRFGLVADEFTTSTLSGSVTVVPLSRSRWREQLDAEHLDIVFIESAWNGNDGDWFRGVGYYGEEENADLYSLLAQCRTRGIPTVFWNKEDPVHFQRFRETAARCDHVFTTDANMIPQYLRTEGSASLTASSLPFYAQPKIHNPLPGHRRYEQSAAYAGTYYGDRYKTRSHQLARLLKTSQEVAGLTIYDRQLANPESPYQFPEEFERHIRGVLPYDEVIDSYKSHIAQLNVNSVTSSPTMFSRRVVEVAACGGLVLSGPGRGVAETFGGVIPSSNDAAVWAALLWDWSCNPVERAREAWLQMRAVYRSHTVDDALAILARTAGIPVDGPCRETAALAVDSQSHDVWSSIVAQSVRPVAVYADDVPEAVADELSGLEIPLWPRDAVTEATSDWVGIVTGPLSRTWLEDRLQATRFGQWTRIGSRPVTGEDVGAPLARPVASTSMQVDLIRTDEVRTAGGTSQALLVDAASGVELLTVEDAHAGDMGESLSQAASSPLQVRTPERVVVAGHDLKFATEIMQSLQDRGVEVIVDEWQSHGSHDELASKDALAQADAIFCEWGLGNAEWYSKHVRADQRLVVRSHSQELRLPYLRRIAHPHVDRHIFVSELIRQAAVRSHGVPLADTMVIPNPVAVDDLRREKVADARFNLGFVGMVPRTKRIDRAIDLLERLRSEDDRYRLFVKGKTPDAYPWLARRTDEMAYYQRVFDRIDELNAGAADAVVFDGFGPDMADWYRKIGVAISVSEFESFHLTIADGAASGALPVTLNWPGAEFIYPDAWLCTNVDEMVERVLTHEPSAEYSQAAQELFDEQHVLPMLTDEILGTA</sequence>
<evidence type="ECO:0000259" key="6">
    <source>
        <dbReference type="Pfam" id="PF13524"/>
    </source>
</evidence>
<dbReference type="Gene3D" id="3.40.50.2000">
    <property type="entry name" value="Glycogen Phosphorylase B"/>
    <property type="match status" value="3"/>
</dbReference>
<gene>
    <name evidence="8" type="ORF">FB460_2146</name>
</gene>
<dbReference type="InterPro" id="IPR028098">
    <property type="entry name" value="Glyco_trans_4-like_N"/>
</dbReference>
<dbReference type="Proteomes" id="UP000316196">
    <property type="component" value="Unassembled WGS sequence"/>
</dbReference>
<dbReference type="GO" id="GO:0016757">
    <property type="term" value="F:glycosyltransferase activity"/>
    <property type="evidence" value="ECO:0007669"/>
    <property type="project" value="UniProtKB-KW"/>
</dbReference>
<dbReference type="PANTHER" id="PTHR45947:SF3">
    <property type="entry name" value="SULFOQUINOVOSYL TRANSFERASE SQD2"/>
    <property type="match status" value="1"/>
</dbReference>
<evidence type="ECO:0000256" key="2">
    <source>
        <dbReference type="ARBA" id="ARBA00022679"/>
    </source>
</evidence>
<evidence type="ECO:0000313" key="8">
    <source>
        <dbReference type="EMBL" id="TQL58286.1"/>
    </source>
</evidence>
<feature type="coiled-coil region" evidence="3">
    <location>
        <begin position="38"/>
        <end position="107"/>
    </location>
</feature>
<reference evidence="8 9" key="1">
    <citation type="submission" date="2019-06" db="EMBL/GenBank/DDBJ databases">
        <title>Sequencing the genomes of 1000 actinobacteria strains.</title>
        <authorList>
            <person name="Klenk H.-P."/>
        </authorList>
    </citation>
    <scope>NUCLEOTIDE SEQUENCE [LARGE SCALE GENOMIC DNA]</scope>
    <source>
        <strain evidence="8 9">DSM 8251</strain>
    </source>
</reference>
<keyword evidence="2 8" id="KW-0808">Transferase</keyword>
<dbReference type="InterPro" id="IPR050194">
    <property type="entry name" value="Glycosyltransferase_grp1"/>
</dbReference>
<evidence type="ECO:0000313" key="9">
    <source>
        <dbReference type="Proteomes" id="UP000316196"/>
    </source>
</evidence>
<evidence type="ECO:0000256" key="1">
    <source>
        <dbReference type="ARBA" id="ARBA00022676"/>
    </source>
</evidence>
<dbReference type="Pfam" id="PF00534">
    <property type="entry name" value="Glycos_transf_1"/>
    <property type="match status" value="1"/>
</dbReference>
<dbReference type="EMBL" id="VFOR01000002">
    <property type="protein sequence ID" value="TQL58286.1"/>
    <property type="molecule type" value="Genomic_DNA"/>
</dbReference>
<dbReference type="InterPro" id="IPR055259">
    <property type="entry name" value="YkvP/CgeB_Glyco_trans-like"/>
</dbReference>
<feature type="domain" description="Glycosyl transferase family 1" evidence="5">
    <location>
        <begin position="479"/>
        <end position="650"/>
    </location>
</feature>
<accession>A0A542ZD62</accession>
<dbReference type="SUPFAM" id="SSF53756">
    <property type="entry name" value="UDP-Glycosyltransferase/glycogen phosphorylase"/>
    <property type="match status" value="2"/>
</dbReference>
<dbReference type="CDD" id="cd03794">
    <property type="entry name" value="GT4_WbuB-like"/>
    <property type="match status" value="1"/>
</dbReference>
<keyword evidence="9" id="KW-1185">Reference proteome</keyword>
<feature type="domain" description="Glycosyltransferase subfamily 4-like N-terminal" evidence="7">
    <location>
        <begin position="281"/>
        <end position="463"/>
    </location>
</feature>
<comment type="caution">
    <text evidence="8">The sequence shown here is derived from an EMBL/GenBank/DDBJ whole genome shotgun (WGS) entry which is preliminary data.</text>
</comment>
<dbReference type="GO" id="GO:1901137">
    <property type="term" value="P:carbohydrate derivative biosynthetic process"/>
    <property type="evidence" value="ECO:0007669"/>
    <property type="project" value="UniProtKB-ARBA"/>
</dbReference>
<evidence type="ECO:0000256" key="3">
    <source>
        <dbReference type="SAM" id="Coils"/>
    </source>
</evidence>
<dbReference type="Pfam" id="PF13692">
    <property type="entry name" value="Glyco_trans_1_4"/>
    <property type="match status" value="1"/>
</dbReference>
<organism evidence="8 9">
    <name type="scientific">Propioniferax innocua</name>
    <dbReference type="NCBI Taxonomy" id="1753"/>
    <lineage>
        <taxon>Bacteria</taxon>
        <taxon>Bacillati</taxon>
        <taxon>Actinomycetota</taxon>
        <taxon>Actinomycetes</taxon>
        <taxon>Propionibacteriales</taxon>
        <taxon>Propionibacteriaceae</taxon>
        <taxon>Propioniferax</taxon>
    </lineage>
</organism>
<dbReference type="Pfam" id="PF13579">
    <property type="entry name" value="Glyco_trans_4_4"/>
    <property type="match status" value="1"/>
</dbReference>
<dbReference type="InterPro" id="IPR001296">
    <property type="entry name" value="Glyco_trans_1"/>
</dbReference>
<dbReference type="Pfam" id="PF13524">
    <property type="entry name" value="Glyco_trans_1_2"/>
    <property type="match status" value="1"/>
</dbReference>
<keyword evidence="3" id="KW-0175">Coiled coil</keyword>
<name>A0A542ZD62_9ACTN</name>
<evidence type="ECO:0000259" key="5">
    <source>
        <dbReference type="Pfam" id="PF00534"/>
    </source>
</evidence>
<feature type="domain" description="Spore protein YkvP/CgeB glycosyl transferase-like" evidence="6">
    <location>
        <begin position="889"/>
        <end position="999"/>
    </location>
</feature>
<feature type="region of interest" description="Disordered" evidence="4">
    <location>
        <begin position="117"/>
        <end position="146"/>
    </location>
</feature>
<dbReference type="CDD" id="cd03801">
    <property type="entry name" value="GT4_PimA-like"/>
    <property type="match status" value="1"/>
</dbReference>
<keyword evidence="1" id="KW-0328">Glycosyltransferase</keyword>
<proteinExistence type="predicted"/>